<feature type="domain" description="Glycosyl hydrolase family 95 N-terminal" evidence="1">
    <location>
        <begin position="9"/>
        <end position="257"/>
    </location>
</feature>
<dbReference type="InterPro" id="IPR012341">
    <property type="entry name" value="6hp_glycosidase-like_sf"/>
</dbReference>
<keyword evidence="5" id="KW-1185">Reference proteome</keyword>
<dbReference type="GO" id="GO:0004560">
    <property type="term" value="F:alpha-L-fucosidase activity"/>
    <property type="evidence" value="ECO:0007669"/>
    <property type="project" value="TreeGrafter"/>
</dbReference>
<protein>
    <submittedName>
        <fullName evidence="4">Uncharacterized protein</fullName>
    </submittedName>
</protein>
<dbReference type="InterPro" id="IPR054363">
    <property type="entry name" value="GH95_cat"/>
</dbReference>
<dbReference type="Pfam" id="PF21307">
    <property type="entry name" value="Glyco_hydro_95_C"/>
    <property type="match status" value="1"/>
</dbReference>
<dbReference type="EMBL" id="CP041217">
    <property type="protein sequence ID" value="QDH23269.1"/>
    <property type="molecule type" value="Genomic_DNA"/>
</dbReference>
<dbReference type="Proteomes" id="UP000316968">
    <property type="component" value="Chromosome"/>
</dbReference>
<sequence>MNRNGYTLHRPASRWEEGALCGNGTIGAIVMGEPERERLILSHERLFVPMNREERPIEMGDRLPEIRRLIAEGREDEAAELPVGLFRQTHGGDDGLLWTDPFLPAIELRIDTRLPDLDVSGEADDYARSLDYASGEAAVGFRLDGRKLERRVFVSRRDAACVLRLGAEDAPADYELSVGLPPVTPEGRDFYADYFGRQPVFTVHPHASAEAAVCVCEFGGTGAGYAAIVTVASGDGEASIAGGTLSIRSAGSVTALLSLIPVADVRAFSAEDEIARLRALPASYGELLQRHEAVHAQRYGRISLRLGEEVRGLRTPSAAGDRESGGGEALWTEARAAAEAPPAFLERMFHAGRYETLSSCGEWPPNLQGVWAGSHNVPWCSDYTQDGNLPTVISGLLPSGDFESLLSYFDYQEDMLDHYRENSRALYGCRGIHIPTRSSGSGYDIHFSPEYPMTFWTAGAAWASRFYYDYWLYTGDDAFFRDRALPFMRKSALFYADFLIEDGDGRWLFSPSYSPENTPLGRSNSTTLNATMDIAAAKELLQHLITGCRTLGIEDVALPEWSAMLAKMPDYRINADGALTEWASPRYEDCYDHRHASHLYMLYADIPEEIRRDPALYAACEQAYRLKRELKKNEQGTMSFGLVQTGLAAAHLRDAEMVEAMLQSMALNNYYVTFASSHDYGPTLFNADISGGMPALMLEAIAQSSPRTDGQGVIRSYEIRLLPAVPRSMHSGQVSGLRLRGGFSLDMTWQNGQMSEYRIHNPLERAYEVR</sequence>
<evidence type="ECO:0000259" key="1">
    <source>
        <dbReference type="Pfam" id="PF14498"/>
    </source>
</evidence>
<feature type="domain" description="Alpha fucosidase A-like C-terminal" evidence="2">
    <location>
        <begin position="717"/>
        <end position="768"/>
    </location>
</feature>
<dbReference type="SUPFAM" id="SSF48208">
    <property type="entry name" value="Six-hairpin glycosidases"/>
    <property type="match status" value="1"/>
</dbReference>
<dbReference type="PANTHER" id="PTHR31084:SF0">
    <property type="entry name" value="ALPHA-L-FUCOSIDASE 2"/>
    <property type="match status" value="1"/>
</dbReference>
<organism evidence="4 5">
    <name type="scientific">Saccharibacillus brassicae</name>
    <dbReference type="NCBI Taxonomy" id="2583377"/>
    <lineage>
        <taxon>Bacteria</taxon>
        <taxon>Bacillati</taxon>
        <taxon>Bacillota</taxon>
        <taxon>Bacilli</taxon>
        <taxon>Bacillales</taxon>
        <taxon>Paenibacillaceae</taxon>
        <taxon>Saccharibacillus</taxon>
    </lineage>
</organism>
<feature type="domain" description="Glycosyl hydrolase family 95 catalytic" evidence="3">
    <location>
        <begin position="283"/>
        <end position="699"/>
    </location>
</feature>
<evidence type="ECO:0000313" key="4">
    <source>
        <dbReference type="EMBL" id="QDH23269.1"/>
    </source>
</evidence>
<evidence type="ECO:0000259" key="2">
    <source>
        <dbReference type="Pfam" id="PF21307"/>
    </source>
</evidence>
<dbReference type="OrthoDB" id="9802600at2"/>
<dbReference type="AlphaFoldDB" id="A0A4Y6UZU2"/>
<dbReference type="InterPro" id="IPR049053">
    <property type="entry name" value="AFCA-like_C"/>
</dbReference>
<evidence type="ECO:0000313" key="5">
    <source>
        <dbReference type="Proteomes" id="UP000316968"/>
    </source>
</evidence>
<dbReference type="Gene3D" id="1.50.10.10">
    <property type="match status" value="1"/>
</dbReference>
<dbReference type="InterPro" id="IPR008928">
    <property type="entry name" value="6-hairpin_glycosidase_sf"/>
</dbReference>
<dbReference type="Gene3D" id="2.70.98.50">
    <property type="entry name" value="putative glycoside hydrolase family protein from bacillus halodurans"/>
    <property type="match status" value="1"/>
</dbReference>
<gene>
    <name evidence="4" type="ORF">FFV09_21825</name>
</gene>
<dbReference type="PANTHER" id="PTHR31084">
    <property type="entry name" value="ALPHA-L-FUCOSIDASE 2"/>
    <property type="match status" value="1"/>
</dbReference>
<proteinExistence type="predicted"/>
<dbReference type="InterPro" id="IPR013780">
    <property type="entry name" value="Glyco_hydro_b"/>
</dbReference>
<dbReference type="KEGG" id="saca:FFV09_21825"/>
<dbReference type="RefSeq" id="WP_141449806.1">
    <property type="nucleotide sequence ID" value="NZ_CP041217.1"/>
</dbReference>
<name>A0A4Y6UZU2_SACBS</name>
<reference evidence="4 5" key="1">
    <citation type="submission" date="2019-06" db="EMBL/GenBank/DDBJ databases">
        <title>Saccharibacillus brassicae sp. nov., an endophytic bacterium isolated from Chinese cabbage seeds (Brassica pekinensis).</title>
        <authorList>
            <person name="Jiang L."/>
            <person name="Lee J."/>
            <person name="Kim S.W."/>
        </authorList>
    </citation>
    <scope>NUCLEOTIDE SEQUENCE [LARGE SCALE GENOMIC DNA]</scope>
    <source>
        <strain evidence="5">KCTC 43072 / ATSA2</strain>
    </source>
</reference>
<evidence type="ECO:0000259" key="3">
    <source>
        <dbReference type="Pfam" id="PF22124"/>
    </source>
</evidence>
<dbReference type="Gene3D" id="2.60.40.1180">
    <property type="entry name" value="Golgi alpha-mannosidase II"/>
    <property type="match status" value="1"/>
</dbReference>
<dbReference type="Pfam" id="PF22124">
    <property type="entry name" value="Glyco_hydro_95_cat"/>
    <property type="match status" value="1"/>
</dbReference>
<dbReference type="GO" id="GO:0005975">
    <property type="term" value="P:carbohydrate metabolic process"/>
    <property type="evidence" value="ECO:0007669"/>
    <property type="project" value="InterPro"/>
</dbReference>
<accession>A0A4Y6UZU2</accession>
<dbReference type="InterPro" id="IPR027414">
    <property type="entry name" value="GH95_N_dom"/>
</dbReference>
<dbReference type="Pfam" id="PF14498">
    <property type="entry name" value="Glyco_hyd_65N_2"/>
    <property type="match status" value="1"/>
</dbReference>